<dbReference type="InterPro" id="IPR038050">
    <property type="entry name" value="Neuro_actylchol_rec"/>
</dbReference>
<dbReference type="InterPro" id="IPR006029">
    <property type="entry name" value="Neurotrans-gated_channel_TM"/>
</dbReference>
<keyword evidence="5 11" id="KW-0812">Transmembrane</keyword>
<reference evidence="14 15" key="1">
    <citation type="journal article" date="2020" name="Cell">
        <title>Large-Scale Comparative Analyses of Tick Genomes Elucidate Their Genetic Diversity and Vector Capacities.</title>
        <authorList>
            <consortium name="Tick Genome and Microbiome Consortium (TIGMIC)"/>
            <person name="Jia N."/>
            <person name="Wang J."/>
            <person name="Shi W."/>
            <person name="Du L."/>
            <person name="Sun Y."/>
            <person name="Zhan W."/>
            <person name="Jiang J.F."/>
            <person name="Wang Q."/>
            <person name="Zhang B."/>
            <person name="Ji P."/>
            <person name="Bell-Sakyi L."/>
            <person name="Cui X.M."/>
            <person name="Yuan T.T."/>
            <person name="Jiang B.G."/>
            <person name="Yang W.F."/>
            <person name="Lam T.T."/>
            <person name="Chang Q.C."/>
            <person name="Ding S.J."/>
            <person name="Wang X.J."/>
            <person name="Zhu J.G."/>
            <person name="Ruan X.D."/>
            <person name="Zhao L."/>
            <person name="Wei J.T."/>
            <person name="Ye R.Z."/>
            <person name="Que T.C."/>
            <person name="Du C.H."/>
            <person name="Zhou Y.H."/>
            <person name="Cheng J.X."/>
            <person name="Dai P.F."/>
            <person name="Guo W.B."/>
            <person name="Han X.H."/>
            <person name="Huang E.J."/>
            <person name="Li L.F."/>
            <person name="Wei W."/>
            <person name="Gao Y.C."/>
            <person name="Liu J.Z."/>
            <person name="Shao H.Z."/>
            <person name="Wang X."/>
            <person name="Wang C.C."/>
            <person name="Yang T.C."/>
            <person name="Huo Q.B."/>
            <person name="Li W."/>
            <person name="Chen H.Y."/>
            <person name="Chen S.E."/>
            <person name="Zhou L.G."/>
            <person name="Ni X.B."/>
            <person name="Tian J.H."/>
            <person name="Sheng Y."/>
            <person name="Liu T."/>
            <person name="Pan Y.S."/>
            <person name="Xia L.Y."/>
            <person name="Li J."/>
            <person name="Zhao F."/>
            <person name="Cao W.C."/>
        </authorList>
    </citation>
    <scope>NUCLEOTIDE SEQUENCE [LARGE SCALE GENOMIC DNA]</scope>
    <source>
        <strain evidence="14">HaeL-2018</strain>
    </source>
</reference>
<evidence type="ECO:0000256" key="7">
    <source>
        <dbReference type="ARBA" id="ARBA00022989"/>
    </source>
</evidence>
<evidence type="ECO:0000313" key="14">
    <source>
        <dbReference type="EMBL" id="KAH9368774.1"/>
    </source>
</evidence>
<protein>
    <submittedName>
        <fullName evidence="14">Uncharacterized protein</fullName>
    </submittedName>
</protein>
<evidence type="ECO:0000256" key="2">
    <source>
        <dbReference type="ARBA" id="ARBA00004236"/>
    </source>
</evidence>
<dbReference type="AlphaFoldDB" id="A0A9J6FRB6"/>
<proteinExistence type="predicted"/>
<evidence type="ECO:0000256" key="8">
    <source>
        <dbReference type="ARBA" id="ARBA00023065"/>
    </source>
</evidence>
<feature type="domain" description="Neurotransmitter-gated ion-channel ligand-binding" evidence="12">
    <location>
        <begin position="182"/>
        <end position="221"/>
    </location>
</feature>
<dbReference type="EMBL" id="JABSTR010000004">
    <property type="protein sequence ID" value="KAH9368774.1"/>
    <property type="molecule type" value="Genomic_DNA"/>
</dbReference>
<keyword evidence="9 11" id="KW-0472">Membrane</keyword>
<organism evidence="14 15">
    <name type="scientific">Haemaphysalis longicornis</name>
    <name type="common">Bush tick</name>
    <dbReference type="NCBI Taxonomy" id="44386"/>
    <lineage>
        <taxon>Eukaryota</taxon>
        <taxon>Metazoa</taxon>
        <taxon>Ecdysozoa</taxon>
        <taxon>Arthropoda</taxon>
        <taxon>Chelicerata</taxon>
        <taxon>Arachnida</taxon>
        <taxon>Acari</taxon>
        <taxon>Parasitiformes</taxon>
        <taxon>Ixodida</taxon>
        <taxon>Ixodoidea</taxon>
        <taxon>Ixodidae</taxon>
        <taxon>Haemaphysalinae</taxon>
        <taxon>Haemaphysalis</taxon>
    </lineage>
</organism>
<feature type="transmembrane region" description="Helical" evidence="11">
    <location>
        <begin position="288"/>
        <end position="311"/>
    </location>
</feature>
<gene>
    <name evidence="14" type="ORF">HPB48_012419</name>
</gene>
<dbReference type="GO" id="GO:0099095">
    <property type="term" value="F:ligand-gated monoatomic anion channel activity"/>
    <property type="evidence" value="ECO:0007669"/>
    <property type="project" value="UniProtKB-ARBA"/>
</dbReference>
<evidence type="ECO:0000256" key="6">
    <source>
        <dbReference type="ARBA" id="ARBA00022729"/>
    </source>
</evidence>
<name>A0A9J6FRB6_HAELO</name>
<dbReference type="PROSITE" id="PS00236">
    <property type="entry name" value="NEUROTR_ION_CHANNEL"/>
    <property type="match status" value="1"/>
</dbReference>
<keyword evidence="6" id="KW-0732">Signal</keyword>
<dbReference type="GO" id="GO:0005230">
    <property type="term" value="F:extracellular ligand-gated monoatomic ion channel activity"/>
    <property type="evidence" value="ECO:0007669"/>
    <property type="project" value="InterPro"/>
</dbReference>
<dbReference type="VEuPathDB" id="VectorBase:HLOH_040011"/>
<dbReference type="InterPro" id="IPR006202">
    <property type="entry name" value="Neur_chan_lig-bd"/>
</dbReference>
<feature type="transmembrane region" description="Helical" evidence="11">
    <location>
        <begin position="230"/>
        <end position="247"/>
    </location>
</feature>
<dbReference type="InterPro" id="IPR006201">
    <property type="entry name" value="Neur_channel"/>
</dbReference>
<dbReference type="GO" id="GO:0004888">
    <property type="term" value="F:transmembrane signaling receptor activity"/>
    <property type="evidence" value="ECO:0007669"/>
    <property type="project" value="InterPro"/>
</dbReference>
<sequence length="379" mass="42332">MCRPLSPRGGEDHAQSTSVQFFPNNQSILFFLIFLQYKDNIFWVSKLAAPYTSVENHCAAACIRESAGFHFWQPADFPPVWRVKRSEGERVGLDSLLLFPSSSFVPLLLESARLRSVQTRARARLEGRGPTALGRRRAPDAQSLLSRPAPAMRPLPAPVFGVWCICATLSLWDAAIAHNGLKLRFACMMDLYRFPMDSQVCSIELASWEYSCLKADFHLQRSLGYHMVQSYLPTVLIVVISWVSFWLDVESIPARTTLGVTTLLTISSKGSGIQSNLPPVSYVKAIDVWMGACTGFVFSALLEFTVVSCLARIQARDKESNLVTTKHGVAVVNAVAENQVLLQCTVRAKTIDQVCRVAFPAIFLVFNAIYWPYFMCFTE</sequence>
<feature type="domain" description="Neurotransmitter-gated ion-channel transmembrane" evidence="13">
    <location>
        <begin position="231"/>
        <end position="318"/>
    </location>
</feature>
<dbReference type="Proteomes" id="UP000821853">
    <property type="component" value="Chromosome 2"/>
</dbReference>
<evidence type="ECO:0000256" key="10">
    <source>
        <dbReference type="ARBA" id="ARBA00023303"/>
    </source>
</evidence>
<dbReference type="SUPFAM" id="SSF63712">
    <property type="entry name" value="Nicotinic receptor ligand binding domain-like"/>
    <property type="match status" value="1"/>
</dbReference>
<dbReference type="Gene3D" id="2.70.170.10">
    <property type="entry name" value="Neurotransmitter-gated ion-channel ligand-binding domain"/>
    <property type="match status" value="1"/>
</dbReference>
<evidence type="ECO:0000256" key="4">
    <source>
        <dbReference type="ARBA" id="ARBA00022475"/>
    </source>
</evidence>
<dbReference type="GO" id="GO:0005886">
    <property type="term" value="C:plasma membrane"/>
    <property type="evidence" value="ECO:0007669"/>
    <property type="project" value="UniProtKB-SubCell"/>
</dbReference>
<dbReference type="CDD" id="cd19049">
    <property type="entry name" value="LGIC_TM_anion"/>
    <property type="match status" value="1"/>
</dbReference>
<keyword evidence="10" id="KW-0407">Ion channel</keyword>
<dbReference type="SUPFAM" id="SSF90112">
    <property type="entry name" value="Neurotransmitter-gated ion-channel transmembrane pore"/>
    <property type="match status" value="1"/>
</dbReference>
<evidence type="ECO:0000256" key="3">
    <source>
        <dbReference type="ARBA" id="ARBA00022448"/>
    </source>
</evidence>
<evidence type="ECO:0000259" key="12">
    <source>
        <dbReference type="Pfam" id="PF02931"/>
    </source>
</evidence>
<feature type="transmembrane region" description="Helical" evidence="11">
    <location>
        <begin position="160"/>
        <end position="181"/>
    </location>
</feature>
<dbReference type="Pfam" id="PF02931">
    <property type="entry name" value="Neur_chan_LBD"/>
    <property type="match status" value="1"/>
</dbReference>
<comment type="caution">
    <text evidence="14">The sequence shown here is derived from an EMBL/GenBank/DDBJ whole genome shotgun (WGS) entry which is preliminary data.</text>
</comment>
<comment type="subcellular location">
    <subcellularLocation>
        <location evidence="2">Cell membrane</location>
    </subcellularLocation>
    <subcellularLocation>
        <location evidence="1">Membrane</location>
        <topology evidence="1">Multi-pass membrane protein</topology>
    </subcellularLocation>
</comment>
<evidence type="ECO:0000256" key="5">
    <source>
        <dbReference type="ARBA" id="ARBA00022692"/>
    </source>
</evidence>
<keyword evidence="4" id="KW-1003">Cell membrane</keyword>
<dbReference type="PANTHER" id="PTHR18945">
    <property type="entry name" value="NEUROTRANSMITTER GATED ION CHANNEL"/>
    <property type="match status" value="1"/>
</dbReference>
<keyword evidence="8" id="KW-0406">Ion transport</keyword>
<dbReference type="InterPro" id="IPR036719">
    <property type="entry name" value="Neuro-gated_channel_TM_sf"/>
</dbReference>
<dbReference type="OrthoDB" id="442503at2759"/>
<evidence type="ECO:0000256" key="11">
    <source>
        <dbReference type="SAM" id="Phobius"/>
    </source>
</evidence>
<dbReference type="InterPro" id="IPR006028">
    <property type="entry name" value="GABAA/Glycine_rcpt"/>
</dbReference>
<dbReference type="Pfam" id="PF02932">
    <property type="entry name" value="Neur_chan_memb"/>
    <property type="match status" value="1"/>
</dbReference>
<evidence type="ECO:0000313" key="15">
    <source>
        <dbReference type="Proteomes" id="UP000821853"/>
    </source>
</evidence>
<keyword evidence="3" id="KW-0813">Transport</keyword>
<accession>A0A9J6FRB6</accession>
<evidence type="ECO:0000256" key="9">
    <source>
        <dbReference type="ARBA" id="ARBA00023136"/>
    </source>
</evidence>
<dbReference type="InterPro" id="IPR018000">
    <property type="entry name" value="Neurotransmitter_ion_chnl_CS"/>
</dbReference>
<dbReference type="InterPro" id="IPR036734">
    <property type="entry name" value="Neur_chan_lig-bd_sf"/>
</dbReference>
<dbReference type="GO" id="GO:0005254">
    <property type="term" value="F:chloride channel activity"/>
    <property type="evidence" value="ECO:0007669"/>
    <property type="project" value="UniProtKB-ARBA"/>
</dbReference>
<evidence type="ECO:0000256" key="1">
    <source>
        <dbReference type="ARBA" id="ARBA00004141"/>
    </source>
</evidence>
<dbReference type="Gene3D" id="1.20.58.390">
    <property type="entry name" value="Neurotransmitter-gated ion-channel transmembrane domain"/>
    <property type="match status" value="1"/>
</dbReference>
<evidence type="ECO:0000259" key="13">
    <source>
        <dbReference type="Pfam" id="PF02932"/>
    </source>
</evidence>
<feature type="transmembrane region" description="Helical" evidence="11">
    <location>
        <begin position="357"/>
        <end position="374"/>
    </location>
</feature>
<dbReference type="PRINTS" id="PR00253">
    <property type="entry name" value="GABAARECEPTR"/>
</dbReference>
<keyword evidence="7 11" id="KW-1133">Transmembrane helix</keyword>
<keyword evidence="15" id="KW-1185">Reference proteome</keyword>